<keyword evidence="4 9" id="KW-0863">Zinc-finger</keyword>
<evidence type="ECO:0000256" key="2">
    <source>
        <dbReference type="ARBA" id="ARBA00022723"/>
    </source>
</evidence>
<dbReference type="GO" id="GO:0005634">
    <property type="term" value="C:nucleus"/>
    <property type="evidence" value="ECO:0007669"/>
    <property type="project" value="UniProtKB-SubCell"/>
</dbReference>
<keyword evidence="7" id="KW-0804">Transcription</keyword>
<sequence length="265" mass="27754">MLYSMEEAKDFNNSSSSSCCNNTNIDHGTHAVVKGKRTKRRRTPLPASVLAGPTISSASSAEFSSSITEEDEDMANCLVLLSRGRNADLPSPGSPSAAEDAGVSVSVATTTDAAKPGLCAFECKTCNRSFLSFQALGGHRASHKKPKAAAAAEGDGLHTSPSAFSIKPAPNDGSKSRVHECSICGAEFSSGQALGGHMRRHRPVATTTTAEAPEIKERINATPLDLNLPAPSDDDDYDQVAFPFVLGQQPLVFSAAAAPLVDCQY</sequence>
<evidence type="ECO:0000256" key="4">
    <source>
        <dbReference type="ARBA" id="ARBA00022771"/>
    </source>
</evidence>
<feature type="domain" description="C2H2-type" evidence="11">
    <location>
        <begin position="121"/>
        <end position="148"/>
    </location>
</feature>
<evidence type="ECO:0000256" key="6">
    <source>
        <dbReference type="ARBA" id="ARBA00023015"/>
    </source>
</evidence>
<evidence type="ECO:0000256" key="9">
    <source>
        <dbReference type="PROSITE-ProRule" id="PRU00042"/>
    </source>
</evidence>
<keyword evidence="13" id="KW-1185">Reference proteome</keyword>
<evidence type="ECO:0000313" key="13">
    <source>
        <dbReference type="Proteomes" id="UP001327560"/>
    </source>
</evidence>
<evidence type="ECO:0000313" key="12">
    <source>
        <dbReference type="EMBL" id="WOK94888.1"/>
    </source>
</evidence>
<dbReference type="Gene3D" id="3.30.160.60">
    <property type="entry name" value="Classic Zinc Finger"/>
    <property type="match status" value="1"/>
</dbReference>
<keyword evidence="8" id="KW-0539">Nucleus</keyword>
<dbReference type="PROSITE" id="PS50157">
    <property type="entry name" value="ZINC_FINGER_C2H2_2"/>
    <property type="match status" value="2"/>
</dbReference>
<keyword evidence="5" id="KW-0862">Zinc</keyword>
<dbReference type="InterPro" id="IPR013087">
    <property type="entry name" value="Znf_C2H2_type"/>
</dbReference>
<dbReference type="AlphaFoldDB" id="A0AAQ3JSS1"/>
<organism evidence="12 13">
    <name type="scientific">Canna indica</name>
    <name type="common">Indian-shot</name>
    <dbReference type="NCBI Taxonomy" id="4628"/>
    <lineage>
        <taxon>Eukaryota</taxon>
        <taxon>Viridiplantae</taxon>
        <taxon>Streptophyta</taxon>
        <taxon>Embryophyta</taxon>
        <taxon>Tracheophyta</taxon>
        <taxon>Spermatophyta</taxon>
        <taxon>Magnoliopsida</taxon>
        <taxon>Liliopsida</taxon>
        <taxon>Zingiberales</taxon>
        <taxon>Cannaceae</taxon>
        <taxon>Canna</taxon>
    </lineage>
</organism>
<dbReference type="InterPro" id="IPR036236">
    <property type="entry name" value="Znf_C2H2_sf"/>
</dbReference>
<dbReference type="SMART" id="SM00355">
    <property type="entry name" value="ZnF_C2H2"/>
    <property type="match status" value="2"/>
</dbReference>
<dbReference type="PANTHER" id="PTHR26374:SF466">
    <property type="entry name" value="OS09G0122000 PROTEIN"/>
    <property type="match status" value="1"/>
</dbReference>
<accession>A0AAQ3JSS1</accession>
<evidence type="ECO:0000256" key="8">
    <source>
        <dbReference type="ARBA" id="ARBA00023242"/>
    </source>
</evidence>
<feature type="region of interest" description="Disordered" evidence="10">
    <location>
        <begin position="144"/>
        <end position="173"/>
    </location>
</feature>
<evidence type="ECO:0000256" key="3">
    <source>
        <dbReference type="ARBA" id="ARBA00022737"/>
    </source>
</evidence>
<protein>
    <submittedName>
        <fullName evidence="12">Zinc finger protein ZAT5-like</fullName>
    </submittedName>
</protein>
<dbReference type="PANTHER" id="PTHR26374">
    <property type="entry name" value="ZINC FINGER PROTEIN ZAT5"/>
    <property type="match status" value="1"/>
</dbReference>
<gene>
    <name evidence="12" type="ORF">Cni_G03593</name>
</gene>
<keyword evidence="6" id="KW-0805">Transcription regulation</keyword>
<feature type="domain" description="C2H2-type" evidence="11">
    <location>
        <begin position="179"/>
        <end position="201"/>
    </location>
</feature>
<evidence type="ECO:0000256" key="5">
    <source>
        <dbReference type="ARBA" id="ARBA00022833"/>
    </source>
</evidence>
<evidence type="ECO:0000256" key="10">
    <source>
        <dbReference type="SAM" id="MobiDB-lite"/>
    </source>
</evidence>
<dbReference type="Pfam" id="PF13912">
    <property type="entry name" value="zf-C2H2_6"/>
    <property type="match status" value="2"/>
</dbReference>
<keyword evidence="3" id="KW-0677">Repeat</keyword>
<name>A0AAQ3JSS1_9LILI</name>
<dbReference type="EMBL" id="CP136890">
    <property type="protein sequence ID" value="WOK94888.1"/>
    <property type="molecule type" value="Genomic_DNA"/>
</dbReference>
<keyword evidence="2" id="KW-0479">Metal-binding</keyword>
<reference evidence="12 13" key="1">
    <citation type="submission" date="2023-10" db="EMBL/GenBank/DDBJ databases">
        <title>Chromosome-scale genome assembly provides insights into flower coloration mechanisms of Canna indica.</title>
        <authorList>
            <person name="Li C."/>
        </authorList>
    </citation>
    <scope>NUCLEOTIDE SEQUENCE [LARGE SCALE GENOMIC DNA]</scope>
    <source>
        <tissue evidence="12">Flower</tissue>
    </source>
</reference>
<dbReference type="Proteomes" id="UP001327560">
    <property type="component" value="Chromosome 1"/>
</dbReference>
<comment type="subcellular location">
    <subcellularLocation>
        <location evidence="1">Nucleus</location>
    </subcellularLocation>
</comment>
<dbReference type="PROSITE" id="PS00028">
    <property type="entry name" value="ZINC_FINGER_C2H2_1"/>
    <property type="match status" value="2"/>
</dbReference>
<evidence type="ECO:0000256" key="1">
    <source>
        <dbReference type="ARBA" id="ARBA00004123"/>
    </source>
</evidence>
<evidence type="ECO:0000256" key="7">
    <source>
        <dbReference type="ARBA" id="ARBA00023163"/>
    </source>
</evidence>
<proteinExistence type="predicted"/>
<dbReference type="SUPFAM" id="SSF57667">
    <property type="entry name" value="beta-beta-alpha zinc fingers"/>
    <property type="match status" value="1"/>
</dbReference>
<evidence type="ECO:0000259" key="11">
    <source>
        <dbReference type="PROSITE" id="PS50157"/>
    </source>
</evidence>
<dbReference type="GO" id="GO:0008270">
    <property type="term" value="F:zinc ion binding"/>
    <property type="evidence" value="ECO:0007669"/>
    <property type="project" value="UniProtKB-KW"/>
</dbReference>